<feature type="region of interest" description="Disordered" evidence="10">
    <location>
        <begin position="739"/>
        <end position="759"/>
    </location>
</feature>
<dbReference type="PANTHER" id="PTHR44167:SF23">
    <property type="entry name" value="CDC7 KINASE, ISOFORM A-RELATED"/>
    <property type="match status" value="1"/>
</dbReference>
<accession>A0A2S4V9Q9</accession>
<dbReference type="InterPro" id="IPR000719">
    <property type="entry name" value="Prot_kinase_dom"/>
</dbReference>
<dbReference type="Gene3D" id="3.30.200.20">
    <property type="entry name" value="Phosphorylase Kinase, domain 1"/>
    <property type="match status" value="2"/>
</dbReference>
<evidence type="ECO:0000256" key="1">
    <source>
        <dbReference type="ARBA" id="ARBA00005234"/>
    </source>
</evidence>
<feature type="region of interest" description="Disordered" evidence="10">
    <location>
        <begin position="1"/>
        <end position="182"/>
    </location>
</feature>
<evidence type="ECO:0000256" key="6">
    <source>
        <dbReference type="ARBA" id="ARBA00022741"/>
    </source>
</evidence>
<dbReference type="GO" id="GO:0005634">
    <property type="term" value="C:nucleus"/>
    <property type="evidence" value="ECO:0007669"/>
    <property type="project" value="TreeGrafter"/>
</dbReference>
<dbReference type="Gene3D" id="3.40.395.10">
    <property type="entry name" value="Adenoviral Proteinase, Chain A"/>
    <property type="match status" value="1"/>
</dbReference>
<proteinExistence type="inferred from homology"/>
<keyword evidence="8" id="KW-0378">Hydrolase</keyword>
<dbReference type="PROSITE" id="PS50011">
    <property type="entry name" value="PROTEIN_KINASE_DOM"/>
    <property type="match status" value="1"/>
</dbReference>
<evidence type="ECO:0000313" key="13">
    <source>
        <dbReference type="EMBL" id="POW06237.1"/>
    </source>
</evidence>
<reference evidence="14" key="3">
    <citation type="journal article" date="2018" name="Mol. Plant Microbe Interact.">
        <title>Genome sequence resources for the wheat stripe rust pathogen (Puccinia striiformis f. sp. tritici) and the barley stripe rust pathogen (Puccinia striiformis f. sp. hordei).</title>
        <authorList>
            <person name="Xia C."/>
            <person name="Wang M."/>
            <person name="Yin C."/>
            <person name="Cornejo O.E."/>
            <person name="Hulbert S.H."/>
            <person name="Chen X."/>
        </authorList>
    </citation>
    <scope>NUCLEOTIDE SEQUENCE [LARGE SCALE GENOMIC DNA]</scope>
    <source>
        <strain evidence="14">93TX-2</strain>
    </source>
</reference>
<dbReference type="CDD" id="cd14019">
    <property type="entry name" value="STKc_Cdc7"/>
    <property type="match status" value="1"/>
</dbReference>
<dbReference type="InterPro" id="IPR011009">
    <property type="entry name" value="Kinase-like_dom_sf"/>
</dbReference>
<evidence type="ECO:0000259" key="12">
    <source>
        <dbReference type="PROSITE" id="PS50600"/>
    </source>
</evidence>
<feature type="compositionally biased region" description="Basic residues" evidence="10">
    <location>
        <begin position="842"/>
        <end position="852"/>
    </location>
</feature>
<comment type="caution">
    <text evidence="13">The sequence shown here is derived from an EMBL/GenBank/DDBJ whole genome shotgun (WGS) entry which is preliminary data.</text>
</comment>
<dbReference type="FunFam" id="3.40.395.10:FF:000024">
    <property type="entry name" value="Chromosome 1, whole genome shotgun sequence"/>
    <property type="match status" value="1"/>
</dbReference>
<feature type="compositionally biased region" description="Acidic residues" evidence="10">
    <location>
        <begin position="122"/>
        <end position="179"/>
    </location>
</feature>
<feature type="compositionally biased region" description="Pro residues" evidence="10">
    <location>
        <begin position="871"/>
        <end position="885"/>
    </location>
</feature>
<keyword evidence="5" id="KW-0808">Transferase</keyword>
<dbReference type="VEuPathDB" id="FungiDB:PSHT_10441"/>
<dbReference type="GO" id="GO:0006508">
    <property type="term" value="P:proteolysis"/>
    <property type="evidence" value="ECO:0007669"/>
    <property type="project" value="UniProtKB-KW"/>
</dbReference>
<comment type="similarity">
    <text evidence="1">Belongs to the peptidase C48 family.</text>
</comment>
<sequence>YRLPQGLEAHYGTAPMEEDDENRYEETCTIDQGISEEGARHMDHPIDDDDDDDEEEDQMAPPIEEDEEDQDDAMAELAYDGANQYTTTYDGHQRARNIATRNRNNATEEMAHPEKEHQDDLVHDEDDDQVLEEDQEEDVVDEEQDEEDEDEQLEEEEEEEEEESGELQEEEDEEEDDESVDNRTDAELAAIALELQDLEESVPLLKTSYHLLDRLGEGTFSSVYKAIDLHHHLYDNSLWAPEEEAVIEPPQMVSSDARFHPSTSTSSCSGSVMGDQSYRSTLTSSHQNTGFPSHHPLADDDPFEASAGDQARNKFTETLQRHALESGKLPTAYKSINNDDPHNTLKPKKKNSHVYVALKRIYVTSSPFRIMNELKLLAELRDAEHVAYLIQAIRHEDQVIAVMPYRKHQDFREYYRTASIGTMRNYLRCLFSALKDTHSRGIIHRDIKPANFLFDIDTQTGVLCDFGLAEKFDPYDWYGKCLHSLPEPKNACNFHGKLLSKPKSTYDQMEEQWKRWRSKLLKFRTEFLYNLGRPLLDLNELTDTIEWKELFKLRPFDSQPNQTDLTNQVSYEWYQSWKPVTKVGGLWGGGYGKRKNPSATNSGSTSNVDNMIIDRVGFKKEDGRPSAKANRAGTRGFRAPEVLFKCPDQTGAIDIWSVGVTLLCFLTRRFPFFNSNDDVDALMEIATIFGRSKLESVALHHNRTVISNIPEVNGPRFSSLHTLVRTLNPTIYEEQRLEHAERTGGGTSTGLSGKSAPVGMDESRIDRLTNTIFQAHRELSSSVETLGQDLNPYNEPWYLRSELWYLVDLLKRTLELDCTKRITAAHALRHNTAEHQQQQNNKKIKRTHHRRTSSIYNNANTHITTAAPTSSSPPPPPPVPPPVPPLAESAARKRIKLPLAIHMNHLQASRPTQTNKKTPLLRLKDQIEARTGKFRRLKYIANCRIKTSDQLSQHAVDHVRSTLSYTQDLADQNPFENYRDQVKFINEQENRTGLLNARQRNQKFLPSHIPATLTSDSVNFSQRLQSTIDGTLSTPRPPEPHLPAYEALQARQKLLDEHHSQVKKPKVRKWRKILEPEKQALVQKVLQQNGKISDLPGAYCESHDIRKLKPRQWINDEIVTFYTVMINNRSLEFEKNPKKFINDNHHQQKFLKAHCFNSFFMAKYDKTGYDGVKRWSKKTDLLSKDIIIFPTNIGNAHWTCAAINLRSKRFEYFDSMGNPNQSVLANLRDYIVHEALLKKKITLDISEWPDCFYQDIPQQNNSFDCGIFVCQFMDCISRDWTSSSSSNNNNNFSNKPLPIDKRESVFDFGQENMEYIRTKMIYEIATKEFLNEEWA</sequence>
<reference evidence="14" key="2">
    <citation type="journal article" date="2018" name="BMC Genomics">
        <title>Genomic insights into host adaptation between the wheat stripe rust pathogen (Puccinia striiformis f. sp. tritici) and the barley stripe rust pathogen (Puccinia striiformis f. sp. hordei).</title>
        <authorList>
            <person name="Xia C."/>
            <person name="Wang M."/>
            <person name="Yin C."/>
            <person name="Cornejo O.E."/>
            <person name="Hulbert S.H."/>
            <person name="Chen X."/>
        </authorList>
    </citation>
    <scope>NUCLEOTIDE SEQUENCE [LARGE SCALE GENOMIC DNA]</scope>
    <source>
        <strain evidence="14">93TX-2</strain>
    </source>
</reference>
<dbReference type="OrthoDB" id="10020333at2759"/>
<feature type="compositionally biased region" description="Low complexity" evidence="10">
    <location>
        <begin position="96"/>
        <end position="107"/>
    </location>
</feature>
<dbReference type="Gene3D" id="1.10.510.10">
    <property type="entry name" value="Transferase(Phosphotransferase) domain 1"/>
    <property type="match status" value="2"/>
</dbReference>
<dbReference type="PANTHER" id="PTHR44167">
    <property type="entry name" value="OVARIAN-SPECIFIC SERINE/THREONINE-PROTEIN KINASE LOK-RELATED"/>
    <property type="match status" value="1"/>
</dbReference>
<evidence type="ECO:0000256" key="10">
    <source>
        <dbReference type="SAM" id="MobiDB-lite"/>
    </source>
</evidence>
<feature type="region of interest" description="Disordered" evidence="10">
    <location>
        <begin position="829"/>
        <end position="887"/>
    </location>
</feature>
<evidence type="ECO:0000256" key="9">
    <source>
        <dbReference type="ARBA" id="ARBA00022840"/>
    </source>
</evidence>
<evidence type="ECO:0000259" key="11">
    <source>
        <dbReference type="PROSITE" id="PS50011"/>
    </source>
</evidence>
<evidence type="ECO:0000256" key="3">
    <source>
        <dbReference type="ARBA" id="ARBA00022527"/>
    </source>
</evidence>
<feature type="domain" description="Ubiquitin-like protease family profile" evidence="12">
    <location>
        <begin position="1098"/>
        <end position="1276"/>
    </location>
</feature>
<dbReference type="InterPro" id="IPR008271">
    <property type="entry name" value="Ser/Thr_kinase_AS"/>
</dbReference>
<dbReference type="SMART" id="SM00220">
    <property type="entry name" value="S_TKc"/>
    <property type="match status" value="1"/>
</dbReference>
<protein>
    <recommendedName>
        <fullName evidence="2">non-specific serine/threonine protein kinase</fullName>
        <ecNumber evidence="2">2.7.11.1</ecNumber>
    </recommendedName>
</protein>
<feature type="non-terminal residue" evidence="13">
    <location>
        <position position="1"/>
    </location>
</feature>
<evidence type="ECO:0000256" key="2">
    <source>
        <dbReference type="ARBA" id="ARBA00012513"/>
    </source>
</evidence>
<name>A0A2S4V9Q9_9BASI</name>
<keyword evidence="6" id="KW-0547">Nucleotide-binding</keyword>
<dbReference type="SUPFAM" id="SSF54001">
    <property type="entry name" value="Cysteine proteinases"/>
    <property type="match status" value="1"/>
</dbReference>
<keyword evidence="9" id="KW-0067">ATP-binding</keyword>
<evidence type="ECO:0000256" key="8">
    <source>
        <dbReference type="ARBA" id="ARBA00022801"/>
    </source>
</evidence>
<dbReference type="Proteomes" id="UP000238274">
    <property type="component" value="Unassembled WGS sequence"/>
</dbReference>
<feature type="domain" description="Protein kinase" evidence="11">
    <location>
        <begin position="209"/>
        <end position="833"/>
    </location>
</feature>
<keyword evidence="3" id="KW-0723">Serine/threonine-protein kinase</keyword>
<keyword evidence="7" id="KW-0418">Kinase</keyword>
<dbReference type="InterPro" id="IPR003653">
    <property type="entry name" value="Peptidase_C48_C"/>
</dbReference>
<feature type="region of interest" description="Disordered" evidence="10">
    <location>
        <begin position="256"/>
        <end position="307"/>
    </location>
</feature>
<dbReference type="GO" id="GO:0019783">
    <property type="term" value="F:ubiquitin-like protein peptidase activity"/>
    <property type="evidence" value="ECO:0007669"/>
    <property type="project" value="UniProtKB-ARBA"/>
</dbReference>
<dbReference type="PROSITE" id="PS50600">
    <property type="entry name" value="ULP_PROTEASE"/>
    <property type="match status" value="1"/>
</dbReference>
<dbReference type="FunFam" id="1.10.510.10:FF:002759">
    <property type="match status" value="1"/>
</dbReference>
<feature type="compositionally biased region" description="Basic and acidic residues" evidence="10">
    <location>
        <begin position="109"/>
        <end position="121"/>
    </location>
</feature>
<keyword evidence="14" id="KW-1185">Reference proteome</keyword>
<dbReference type="GO" id="GO:0004674">
    <property type="term" value="F:protein serine/threonine kinase activity"/>
    <property type="evidence" value="ECO:0007669"/>
    <property type="project" value="UniProtKB-KW"/>
</dbReference>
<dbReference type="VEuPathDB" id="FungiDB:PSTT_02007"/>
<dbReference type="Pfam" id="PF02902">
    <property type="entry name" value="Peptidase_C48"/>
    <property type="match status" value="1"/>
</dbReference>
<dbReference type="GO" id="GO:0044773">
    <property type="term" value="P:mitotic DNA damage checkpoint signaling"/>
    <property type="evidence" value="ECO:0007669"/>
    <property type="project" value="TreeGrafter"/>
</dbReference>
<dbReference type="GO" id="GO:0005524">
    <property type="term" value="F:ATP binding"/>
    <property type="evidence" value="ECO:0007669"/>
    <property type="project" value="UniProtKB-KW"/>
</dbReference>
<dbReference type="EMBL" id="PKSM01000161">
    <property type="protein sequence ID" value="POW06237.1"/>
    <property type="molecule type" value="Genomic_DNA"/>
</dbReference>
<evidence type="ECO:0000256" key="7">
    <source>
        <dbReference type="ARBA" id="ARBA00022777"/>
    </source>
</evidence>
<keyword evidence="4" id="KW-0645">Protease</keyword>
<dbReference type="PROSITE" id="PS00108">
    <property type="entry name" value="PROTEIN_KINASE_ST"/>
    <property type="match status" value="1"/>
</dbReference>
<organism evidence="13 14">
    <name type="scientific">Puccinia striiformis</name>
    <dbReference type="NCBI Taxonomy" id="27350"/>
    <lineage>
        <taxon>Eukaryota</taxon>
        <taxon>Fungi</taxon>
        <taxon>Dikarya</taxon>
        <taxon>Basidiomycota</taxon>
        <taxon>Pucciniomycotina</taxon>
        <taxon>Pucciniomycetes</taxon>
        <taxon>Pucciniales</taxon>
        <taxon>Pucciniaceae</taxon>
        <taxon>Puccinia</taxon>
    </lineage>
</organism>
<dbReference type="EC" id="2.7.11.1" evidence="2"/>
<reference evidence="13 14" key="1">
    <citation type="submission" date="2017-12" db="EMBL/GenBank/DDBJ databases">
        <title>Gene loss provides genomic basis for host adaptation in cereal stripe rust fungi.</title>
        <authorList>
            <person name="Xia C."/>
        </authorList>
    </citation>
    <scope>NUCLEOTIDE SEQUENCE [LARGE SCALE GENOMIC DNA]</scope>
    <source>
        <strain evidence="13 14">93TX-2</strain>
    </source>
</reference>
<feature type="compositionally biased region" description="Polar residues" evidence="10">
    <location>
        <begin position="277"/>
        <end position="291"/>
    </location>
</feature>
<feature type="compositionally biased region" description="Polar residues" evidence="10">
    <location>
        <begin position="853"/>
        <end position="863"/>
    </location>
</feature>
<dbReference type="Pfam" id="PF00069">
    <property type="entry name" value="Pkinase"/>
    <property type="match status" value="2"/>
</dbReference>
<dbReference type="InterPro" id="IPR038765">
    <property type="entry name" value="Papain-like_cys_pep_sf"/>
</dbReference>
<evidence type="ECO:0000256" key="4">
    <source>
        <dbReference type="ARBA" id="ARBA00022670"/>
    </source>
</evidence>
<feature type="compositionally biased region" description="Low complexity" evidence="10">
    <location>
        <begin position="262"/>
        <end position="271"/>
    </location>
</feature>
<evidence type="ECO:0000313" key="14">
    <source>
        <dbReference type="Proteomes" id="UP000238274"/>
    </source>
</evidence>
<dbReference type="SUPFAM" id="SSF56112">
    <property type="entry name" value="Protein kinase-like (PK-like)"/>
    <property type="match status" value="1"/>
</dbReference>
<gene>
    <name evidence="13" type="ORF">PSHT_10441</name>
</gene>
<feature type="compositionally biased region" description="Acidic residues" evidence="10">
    <location>
        <begin position="46"/>
        <end position="74"/>
    </location>
</feature>
<evidence type="ECO:0000256" key="5">
    <source>
        <dbReference type="ARBA" id="ARBA00022679"/>
    </source>
</evidence>
<dbReference type="GO" id="GO:0008234">
    <property type="term" value="F:cysteine-type peptidase activity"/>
    <property type="evidence" value="ECO:0007669"/>
    <property type="project" value="InterPro"/>
</dbReference>